<evidence type="ECO:0000256" key="1">
    <source>
        <dbReference type="PROSITE-ProRule" id="PRU00339"/>
    </source>
</evidence>
<keyword evidence="3" id="KW-1185">Reference proteome</keyword>
<comment type="caution">
    <text evidence="2">The sequence shown here is derived from an EMBL/GenBank/DDBJ whole genome shotgun (WGS) entry which is preliminary data.</text>
</comment>
<evidence type="ECO:0000313" key="2">
    <source>
        <dbReference type="EMBL" id="MBB6070313.1"/>
    </source>
</evidence>
<sequence length="407" mass="44995">MPAELAIELAMLLRQIRLFSDTPPLHRSRLFRVPTPAHAGRRRVDALRASPADLRPDLRTLMRVATRRAPDHREIAEACRAVATWAQGNGFARTAVHFAEAGAAAAPRDPHAAFIAGRTNRAVGTAWRAEIYYLRAIRKASRVRDLSTLTRAHLGLGNLFAHTGRLPQATDHFASAATTAMDCGEEWLAAQTYHDIMGLYFELDDLETALKFGQKALAAYPIHNERHPVAVHDIAVLLILKNQFTEAMMLLDLISPAPLPYEDQVLVAGSVSRAAGGLNQRDRYEAAQELVLHLGPQHDHHLDKAYVNLGFGAHALGDFELARDYAERALQVAVAKEHSYVVALSHRLMEDIDNKRPAHVPAPPLSGERAAEHQELIATLRPQMQGWRAQTWGRKENQLGPDSLGPV</sequence>
<proteinExistence type="predicted"/>
<accession>A0A841GWU4</accession>
<reference evidence="2 3" key="1">
    <citation type="submission" date="2020-08" db="EMBL/GenBank/DDBJ databases">
        <title>Genomic Encyclopedia of Type Strains, Phase IV (KMG-IV): sequencing the most valuable type-strain genomes for metagenomic binning, comparative biology and taxonomic classification.</title>
        <authorList>
            <person name="Goeker M."/>
        </authorList>
    </citation>
    <scope>NUCLEOTIDE SEQUENCE [LARGE SCALE GENOMIC DNA]</scope>
    <source>
        <strain evidence="2 3">DSM 29007</strain>
    </source>
</reference>
<dbReference type="EMBL" id="JACHIA010000004">
    <property type="protein sequence ID" value="MBB6070313.1"/>
    <property type="molecule type" value="Genomic_DNA"/>
</dbReference>
<organism evidence="2 3">
    <name type="scientific">Longimicrobium terrae</name>
    <dbReference type="NCBI Taxonomy" id="1639882"/>
    <lineage>
        <taxon>Bacteria</taxon>
        <taxon>Pseudomonadati</taxon>
        <taxon>Gemmatimonadota</taxon>
        <taxon>Longimicrobiia</taxon>
        <taxon>Longimicrobiales</taxon>
        <taxon>Longimicrobiaceae</taxon>
        <taxon>Longimicrobium</taxon>
    </lineage>
</organism>
<gene>
    <name evidence="2" type="ORF">HNQ61_001932</name>
</gene>
<keyword evidence="1" id="KW-0802">TPR repeat</keyword>
<feature type="repeat" description="TPR" evidence="1">
    <location>
        <begin position="190"/>
        <end position="223"/>
    </location>
</feature>
<dbReference type="PROSITE" id="PS50005">
    <property type="entry name" value="TPR"/>
    <property type="match status" value="1"/>
</dbReference>
<dbReference type="Gene3D" id="1.25.40.10">
    <property type="entry name" value="Tetratricopeptide repeat domain"/>
    <property type="match status" value="1"/>
</dbReference>
<dbReference type="InterPro" id="IPR011990">
    <property type="entry name" value="TPR-like_helical_dom_sf"/>
</dbReference>
<dbReference type="AlphaFoldDB" id="A0A841GWU4"/>
<dbReference type="SUPFAM" id="SSF48452">
    <property type="entry name" value="TPR-like"/>
    <property type="match status" value="1"/>
</dbReference>
<dbReference type="RefSeq" id="WP_170035706.1">
    <property type="nucleotide sequence ID" value="NZ_JABDTL010000001.1"/>
</dbReference>
<dbReference type="SMART" id="SM00028">
    <property type="entry name" value="TPR"/>
    <property type="match status" value="3"/>
</dbReference>
<dbReference type="Proteomes" id="UP000582837">
    <property type="component" value="Unassembled WGS sequence"/>
</dbReference>
<protein>
    <submittedName>
        <fullName evidence="2">Tetratricopeptide (TPR) repeat protein</fullName>
    </submittedName>
</protein>
<evidence type="ECO:0000313" key="3">
    <source>
        <dbReference type="Proteomes" id="UP000582837"/>
    </source>
</evidence>
<dbReference type="InterPro" id="IPR019734">
    <property type="entry name" value="TPR_rpt"/>
</dbReference>
<name>A0A841GWU4_9BACT</name>